<organism evidence="2 3">
    <name type="scientific">Salinarimonas ramus</name>
    <dbReference type="NCBI Taxonomy" id="690164"/>
    <lineage>
        <taxon>Bacteria</taxon>
        <taxon>Pseudomonadati</taxon>
        <taxon>Pseudomonadota</taxon>
        <taxon>Alphaproteobacteria</taxon>
        <taxon>Hyphomicrobiales</taxon>
        <taxon>Salinarimonadaceae</taxon>
        <taxon>Salinarimonas</taxon>
    </lineage>
</organism>
<accession>A0A917V6B4</accession>
<name>A0A917V6B4_9HYPH</name>
<comment type="caution">
    <text evidence="2">The sequence shown here is derived from an EMBL/GenBank/DDBJ whole genome shotgun (WGS) entry which is preliminary data.</text>
</comment>
<dbReference type="InterPro" id="IPR023631">
    <property type="entry name" value="Amidase_dom"/>
</dbReference>
<protein>
    <recommendedName>
        <fullName evidence="1">Amidase domain-containing protein</fullName>
    </recommendedName>
</protein>
<dbReference type="InterPro" id="IPR014085">
    <property type="entry name" value="Allophanate_hydrolase"/>
</dbReference>
<reference evidence="2 3" key="1">
    <citation type="journal article" date="2014" name="Int. J. Syst. Evol. Microbiol.">
        <title>Complete genome sequence of Corynebacterium casei LMG S-19264T (=DSM 44701T), isolated from a smear-ripened cheese.</title>
        <authorList>
            <consortium name="US DOE Joint Genome Institute (JGI-PGF)"/>
            <person name="Walter F."/>
            <person name="Albersmeier A."/>
            <person name="Kalinowski J."/>
            <person name="Ruckert C."/>
        </authorList>
    </citation>
    <scope>NUCLEOTIDE SEQUENCE [LARGE SCALE GENOMIC DNA]</scope>
    <source>
        <strain evidence="2 3">CGMCC 1.9161</strain>
    </source>
</reference>
<dbReference type="NCBIfam" id="TIGR02713">
    <property type="entry name" value="allophanate_hyd"/>
    <property type="match status" value="1"/>
</dbReference>
<dbReference type="PANTHER" id="PTHR11895">
    <property type="entry name" value="TRANSAMIDASE"/>
    <property type="match status" value="1"/>
</dbReference>
<evidence type="ECO:0000313" key="3">
    <source>
        <dbReference type="Proteomes" id="UP000600449"/>
    </source>
</evidence>
<dbReference type="PANTHER" id="PTHR11895:SF169">
    <property type="entry name" value="GLUTAMYL-TRNA(GLN) AMIDOTRANSFERASE"/>
    <property type="match status" value="1"/>
</dbReference>
<dbReference type="Gene3D" id="1.20.58.1700">
    <property type="match status" value="1"/>
</dbReference>
<dbReference type="Proteomes" id="UP000600449">
    <property type="component" value="Unassembled WGS sequence"/>
</dbReference>
<sequence length="453" mass="46918">MPATAPPTIDALHARYEAGESPLAILDEIEAAIAALDDPGIFLARPDAESMRATARALPAFDPARFPLWGVPFAVKDNIDVAGLPTSAACPAFAYVPERTAPVVERLLAAGALLVGKTNLDQFATGLVGVRTPHPVPRNAFDKTRVPGGSSSGSAVAVAQNLCTFSLGTDTAGSGRVPAGLNNLVGLKPTVGALSTRGVVPACRSLDCVSIFALSIADARRAFDVARGFDVEDPFSRALSSAPASAITRVAIPRPEDLHFFGDAAAARAWEAGVARLAALGVAIVEHDVAPLLDCAKLLYDGPFVAERRAAIGGFFETHAQAIHPVTRAIVASADRFSAVDAFEGMYALRRYARVAQALFEEVDALAVPTAPLFPTLADLEADPIVPNSRLGTYTNFVNLLDLAALAVPGPFRADGLPAGTTLVAPAGHDSRLADLGARLFPGVGGVAGERLA</sequence>
<dbReference type="Gene3D" id="3.90.1300.10">
    <property type="entry name" value="Amidase signature (AS) domain"/>
    <property type="match status" value="1"/>
</dbReference>
<dbReference type="AlphaFoldDB" id="A0A917V6B4"/>
<dbReference type="GO" id="GO:0003824">
    <property type="term" value="F:catalytic activity"/>
    <property type="evidence" value="ECO:0007669"/>
    <property type="project" value="InterPro"/>
</dbReference>
<evidence type="ECO:0000313" key="2">
    <source>
        <dbReference type="EMBL" id="GGK45515.1"/>
    </source>
</evidence>
<dbReference type="InterPro" id="IPR000120">
    <property type="entry name" value="Amidase"/>
</dbReference>
<dbReference type="EMBL" id="BMMF01000011">
    <property type="protein sequence ID" value="GGK45515.1"/>
    <property type="molecule type" value="Genomic_DNA"/>
</dbReference>
<dbReference type="SUPFAM" id="SSF75304">
    <property type="entry name" value="Amidase signature (AS) enzymes"/>
    <property type="match status" value="1"/>
</dbReference>
<gene>
    <name evidence="2" type="ORF">GCM10011322_35870</name>
</gene>
<dbReference type="InterPro" id="IPR036928">
    <property type="entry name" value="AS_sf"/>
</dbReference>
<dbReference type="Pfam" id="PF01425">
    <property type="entry name" value="Amidase"/>
    <property type="match status" value="1"/>
</dbReference>
<keyword evidence="3" id="KW-1185">Reference proteome</keyword>
<evidence type="ECO:0000259" key="1">
    <source>
        <dbReference type="Pfam" id="PF01425"/>
    </source>
</evidence>
<dbReference type="NCBIfam" id="NF006043">
    <property type="entry name" value="PRK08186.1"/>
    <property type="match status" value="1"/>
</dbReference>
<feature type="domain" description="Amidase" evidence="1">
    <location>
        <begin position="48"/>
        <end position="433"/>
    </location>
</feature>
<proteinExistence type="predicted"/>